<evidence type="ECO:0000313" key="4">
    <source>
        <dbReference type="Proteomes" id="UP000451354"/>
    </source>
</evidence>
<dbReference type="Pfam" id="PF04471">
    <property type="entry name" value="Mrr_cat"/>
    <property type="match status" value="1"/>
</dbReference>
<dbReference type="GO" id="GO:0004519">
    <property type="term" value="F:endonuclease activity"/>
    <property type="evidence" value="ECO:0007669"/>
    <property type="project" value="UniProtKB-KW"/>
</dbReference>
<dbReference type="KEGG" id="cprt:FIC82_020100"/>
<dbReference type="GO" id="GO:0009307">
    <property type="term" value="P:DNA restriction-modification system"/>
    <property type="evidence" value="ECO:0007669"/>
    <property type="project" value="InterPro"/>
</dbReference>
<accession>A0A6M5UMV8</accession>
<proteinExistence type="predicted"/>
<evidence type="ECO:0000256" key="1">
    <source>
        <dbReference type="SAM" id="Phobius"/>
    </source>
</evidence>
<keyword evidence="1" id="KW-0472">Membrane</keyword>
<feature type="transmembrane region" description="Helical" evidence="1">
    <location>
        <begin position="188"/>
        <end position="209"/>
    </location>
</feature>
<reference evidence="4" key="1">
    <citation type="journal article" date="2022" name="Int. J. Syst. Evol. Microbiol.">
        <title>Cellulosimicrobium protaetiae sp. nov., isolated from the gut of the larva of Protaetia brevitarsis seulensis.</title>
        <authorList>
            <person name="Le Han H."/>
            <person name="Nguyen T.T.H."/>
            <person name="Li Z."/>
            <person name="Shin N.R."/>
            <person name="Kim S.G."/>
        </authorList>
    </citation>
    <scope>NUCLEOTIDE SEQUENCE [LARGE SCALE GENOMIC DNA]</scope>
    <source>
        <strain evidence="4">BI34</strain>
    </source>
</reference>
<dbReference type="Gene3D" id="3.40.1350.10">
    <property type="match status" value="1"/>
</dbReference>
<sequence>MTWRPGEHITTPREAEECAVWHLRELGFDDAQLTPASADGGVDVRSSRILAEVKQLTAVVGRPLLQRLVGARGAQHHLALAFFSASGYSPPAAAYAEEMAIALFTYSVRGEVTAANGHARELECAAPRRAAPRRARTSMTARATPGAGASARATFGEARARAAEQTPAEAWGEVVEAWGGFAGWLVKALLVVGIVGLVFAVGISCQALVPSGPDAELHEAVGPLAVGVGALVVRALLRRWLRHL</sequence>
<geneLocation type="plasmid" evidence="3 4">
    <name>pCPRO01</name>
</geneLocation>
<keyword evidence="3" id="KW-0540">Nuclease</keyword>
<dbReference type="RefSeq" id="WP_154800639.1">
    <property type="nucleotide sequence ID" value="NZ_CP052758.1"/>
</dbReference>
<evidence type="ECO:0000259" key="2">
    <source>
        <dbReference type="Pfam" id="PF04471"/>
    </source>
</evidence>
<dbReference type="InterPro" id="IPR011856">
    <property type="entry name" value="tRNA_endonuc-like_dom_sf"/>
</dbReference>
<keyword evidence="3" id="KW-0614">Plasmid</keyword>
<keyword evidence="3" id="KW-0255">Endonuclease</keyword>
<feature type="domain" description="Restriction endonuclease type IV Mrr" evidence="2">
    <location>
        <begin position="11"/>
        <end position="104"/>
    </location>
</feature>
<protein>
    <submittedName>
        <fullName evidence="3">Restriction endonuclease</fullName>
    </submittedName>
</protein>
<evidence type="ECO:0000313" key="3">
    <source>
        <dbReference type="EMBL" id="QJW38693.1"/>
    </source>
</evidence>
<dbReference type="InterPro" id="IPR007560">
    <property type="entry name" value="Restrct_endonuc_IV_Mrr"/>
</dbReference>
<dbReference type="OrthoDB" id="3764233at2"/>
<dbReference type="Proteomes" id="UP000451354">
    <property type="component" value="Plasmid pCPRO01"/>
</dbReference>
<dbReference type="EMBL" id="CP052758">
    <property type="protein sequence ID" value="QJW38693.1"/>
    <property type="molecule type" value="Genomic_DNA"/>
</dbReference>
<keyword evidence="1" id="KW-0812">Transmembrane</keyword>
<gene>
    <name evidence="3" type="ORF">FIC82_020100</name>
</gene>
<keyword evidence="1" id="KW-1133">Transmembrane helix</keyword>
<dbReference type="InterPro" id="IPR011335">
    <property type="entry name" value="Restrct_endonuc-II-like"/>
</dbReference>
<feature type="transmembrane region" description="Helical" evidence="1">
    <location>
        <begin position="221"/>
        <end position="237"/>
    </location>
</feature>
<name>A0A6M5UMV8_9MICO</name>
<dbReference type="GO" id="GO:0003677">
    <property type="term" value="F:DNA binding"/>
    <property type="evidence" value="ECO:0007669"/>
    <property type="project" value="InterPro"/>
</dbReference>
<keyword evidence="3" id="KW-0378">Hydrolase</keyword>
<keyword evidence="4" id="KW-1185">Reference proteome</keyword>
<dbReference type="SUPFAM" id="SSF52980">
    <property type="entry name" value="Restriction endonuclease-like"/>
    <property type="match status" value="1"/>
</dbReference>
<organism evidence="3 4">
    <name type="scientific">Cellulosimicrobium protaetiae</name>
    <dbReference type="NCBI Taxonomy" id="2587808"/>
    <lineage>
        <taxon>Bacteria</taxon>
        <taxon>Bacillati</taxon>
        <taxon>Actinomycetota</taxon>
        <taxon>Actinomycetes</taxon>
        <taxon>Micrococcales</taxon>
        <taxon>Promicromonosporaceae</taxon>
        <taxon>Cellulosimicrobium</taxon>
    </lineage>
</organism>
<dbReference type="AlphaFoldDB" id="A0A6M5UMV8"/>